<dbReference type="Proteomes" id="UP000003100">
    <property type="component" value="Unassembled WGS sequence"/>
</dbReference>
<reference evidence="1 2" key="2">
    <citation type="submission" date="2009-02" db="EMBL/GenBank/DDBJ databases">
        <title>Draft genome sequence of Blautia hydrogenotrophica DSM 10507 (Ruminococcus hydrogenotrophicus DSM 10507).</title>
        <authorList>
            <person name="Sudarsanam P."/>
            <person name="Ley R."/>
            <person name="Guruge J."/>
            <person name="Turnbaugh P.J."/>
            <person name="Mahowald M."/>
            <person name="Liep D."/>
            <person name="Gordon J."/>
        </authorList>
    </citation>
    <scope>NUCLEOTIDE SEQUENCE [LARGE SCALE GENOMIC DNA]</scope>
    <source>
        <strain evidence="2">DSM 10507 / JCM 14656 / S5a33</strain>
    </source>
</reference>
<comment type="caution">
    <text evidence="1">The sequence shown here is derived from an EMBL/GenBank/DDBJ whole genome shotgun (WGS) entry which is preliminary data.</text>
</comment>
<dbReference type="EMBL" id="ACBZ01000108">
    <property type="protein sequence ID" value="EEG49029.1"/>
    <property type="molecule type" value="Genomic_DNA"/>
</dbReference>
<proteinExistence type="predicted"/>
<reference evidence="1 2" key="1">
    <citation type="submission" date="2009-01" db="EMBL/GenBank/DDBJ databases">
        <authorList>
            <person name="Fulton L."/>
            <person name="Clifton S."/>
            <person name="Fulton B."/>
            <person name="Xu J."/>
            <person name="Minx P."/>
            <person name="Pepin K.H."/>
            <person name="Johnson M."/>
            <person name="Bhonagiri V."/>
            <person name="Nash W.E."/>
            <person name="Mardis E.R."/>
            <person name="Wilson R.K."/>
        </authorList>
    </citation>
    <scope>NUCLEOTIDE SEQUENCE [LARGE SCALE GENOMIC DNA]</scope>
    <source>
        <strain evidence="2">DSM 10507 / JCM 14656 / S5a33</strain>
    </source>
</reference>
<gene>
    <name evidence="1" type="ORF">RUMHYD_02060</name>
</gene>
<sequence length="41" mass="4638">MRRTQTAVNSSLARICLGIFVQNVQNTLRDIGDLDCNEMLQ</sequence>
<dbReference type="PATRIC" id="fig|476272.21.peg.1491"/>
<keyword evidence="2" id="KW-1185">Reference proteome</keyword>
<accession>C0CMH7</accession>
<name>C0CMH7_BLAHS</name>
<protein>
    <submittedName>
        <fullName evidence="1">Uncharacterized protein</fullName>
    </submittedName>
</protein>
<evidence type="ECO:0000313" key="1">
    <source>
        <dbReference type="EMBL" id="EEG49029.1"/>
    </source>
</evidence>
<evidence type="ECO:0000313" key="2">
    <source>
        <dbReference type="Proteomes" id="UP000003100"/>
    </source>
</evidence>
<organism evidence="1 2">
    <name type="scientific">Blautia hydrogenotrophica (strain DSM 10507 / JCM 14656 / S5a33)</name>
    <name type="common">Ruminococcus hydrogenotrophicus</name>
    <dbReference type="NCBI Taxonomy" id="476272"/>
    <lineage>
        <taxon>Bacteria</taxon>
        <taxon>Bacillati</taxon>
        <taxon>Bacillota</taxon>
        <taxon>Clostridia</taxon>
        <taxon>Lachnospirales</taxon>
        <taxon>Lachnospiraceae</taxon>
        <taxon>Blautia</taxon>
    </lineage>
</organism>
<dbReference type="AlphaFoldDB" id="C0CMH7"/>
<dbReference type="HOGENOM" id="CLU_3266462_0_0_9"/>